<feature type="domain" description="Immunity MXAN-0049 protein" evidence="1">
    <location>
        <begin position="41"/>
        <end position="166"/>
    </location>
</feature>
<organism evidence="2 3">
    <name type="scientific">Paenibacillus peoriae</name>
    <dbReference type="NCBI Taxonomy" id="59893"/>
    <lineage>
        <taxon>Bacteria</taxon>
        <taxon>Bacillati</taxon>
        <taxon>Bacillota</taxon>
        <taxon>Bacilli</taxon>
        <taxon>Bacillales</taxon>
        <taxon>Paenibacillaceae</taxon>
        <taxon>Paenibacillus</taxon>
    </lineage>
</organism>
<name>A0A7H0Y5C1_9BACL</name>
<dbReference type="Pfam" id="PF07791">
    <property type="entry name" value="Imm11"/>
    <property type="match status" value="1"/>
</dbReference>
<protein>
    <recommendedName>
        <fullName evidence="1">Immunity MXAN-0049 protein domain-containing protein</fullName>
    </recommendedName>
</protein>
<accession>A0A7H0Y5C1</accession>
<evidence type="ECO:0000259" key="1">
    <source>
        <dbReference type="Pfam" id="PF07791"/>
    </source>
</evidence>
<dbReference type="Proteomes" id="UP000516384">
    <property type="component" value="Chromosome"/>
</dbReference>
<dbReference type="AlphaFoldDB" id="A0A7H0Y5C1"/>
<proteinExistence type="predicted"/>
<evidence type="ECO:0000313" key="3">
    <source>
        <dbReference type="Proteomes" id="UP000516384"/>
    </source>
</evidence>
<dbReference type="InterPro" id="IPR012433">
    <property type="entry name" value="Imm11"/>
</dbReference>
<dbReference type="EMBL" id="CP061172">
    <property type="protein sequence ID" value="QNR66279.1"/>
    <property type="molecule type" value="Genomic_DNA"/>
</dbReference>
<reference evidence="2 3" key="1">
    <citation type="submission" date="2020-09" db="EMBL/GenBank/DDBJ databases">
        <title>Characterization of Paenibacillus peoriae strain ZF390 with broad-spectrum antimicrobial activity as a potential biocontrol agent.</title>
        <authorList>
            <person name="Li L."/>
            <person name="Zhao Y."/>
            <person name="Li B."/>
            <person name="Xie X."/>
        </authorList>
    </citation>
    <scope>NUCLEOTIDE SEQUENCE [LARGE SCALE GENOMIC DNA]</scope>
    <source>
        <strain evidence="2 3">ZF390</strain>
    </source>
</reference>
<gene>
    <name evidence="2" type="ORF">IAQ67_20910</name>
</gene>
<dbReference type="RefSeq" id="WP_103049424.1">
    <property type="nucleotide sequence ID" value="NZ_CP061172.1"/>
</dbReference>
<evidence type="ECO:0000313" key="2">
    <source>
        <dbReference type="EMBL" id="QNR66279.1"/>
    </source>
</evidence>
<sequence>MRHYYVLVDDHRISRNIKPMNLDLFKTPFVGMPPAQVLDIHATEDAEYTDWLPFSPSQPLFSDPMKRILELYNTQARFKQLYIVNREPSRQELYWIPSVTSVDGISEQTEFYPHDQTLKRLVLDSQKVNGHHFFRLSNVREPYFIVSLEAAESLLRRSLSGFRLQKLELV</sequence>